<dbReference type="EMBL" id="JARHTQ010000005">
    <property type="protein sequence ID" value="MDF2256121.1"/>
    <property type="molecule type" value="Genomic_DNA"/>
</dbReference>
<feature type="signal peptide" evidence="1">
    <location>
        <begin position="1"/>
        <end position="28"/>
    </location>
</feature>
<reference evidence="2 3" key="1">
    <citation type="submission" date="2023-03" db="EMBL/GenBank/DDBJ databases">
        <title>Draft genome sequence of type strain Streptomyces ferralitis JCM 14344.</title>
        <authorList>
            <person name="Klaysubun C."/>
            <person name="Duangmal K."/>
        </authorList>
    </citation>
    <scope>NUCLEOTIDE SEQUENCE [LARGE SCALE GENOMIC DNA]</scope>
    <source>
        <strain evidence="2 3">JCM 14344</strain>
    </source>
</reference>
<dbReference type="Proteomes" id="UP001220022">
    <property type="component" value="Unassembled WGS sequence"/>
</dbReference>
<dbReference type="RefSeq" id="WP_275811725.1">
    <property type="nucleotide sequence ID" value="NZ_BAAANM010000015.1"/>
</dbReference>
<evidence type="ECO:0000256" key="1">
    <source>
        <dbReference type="SAM" id="SignalP"/>
    </source>
</evidence>
<keyword evidence="1" id="KW-0732">Signal</keyword>
<evidence type="ECO:0000313" key="2">
    <source>
        <dbReference type="EMBL" id="MDF2256121.1"/>
    </source>
</evidence>
<gene>
    <name evidence="2" type="ORF">P2L57_10385</name>
</gene>
<keyword evidence="3" id="KW-1185">Reference proteome</keyword>
<sequence>MTSNSARLAVVGALSAALLAGGTTGAIAASAAPKPAPSASAKSSLTIKVSPTTVKAGQQVTIVGAAKGLATGSTVQLQHRNGSKWTSLQSSAKVLKGNIYKLTAKLNTKGREVLRVHDGTTTSSPVTVTVR</sequence>
<comment type="caution">
    <text evidence="2">The sequence shown here is derived from an EMBL/GenBank/DDBJ whole genome shotgun (WGS) entry which is preliminary data.</text>
</comment>
<organism evidence="2 3">
    <name type="scientific">Streptantibioticus ferralitis</name>
    <dbReference type="NCBI Taxonomy" id="236510"/>
    <lineage>
        <taxon>Bacteria</taxon>
        <taxon>Bacillati</taxon>
        <taxon>Actinomycetota</taxon>
        <taxon>Actinomycetes</taxon>
        <taxon>Kitasatosporales</taxon>
        <taxon>Streptomycetaceae</taxon>
        <taxon>Streptantibioticus</taxon>
    </lineage>
</organism>
<accession>A0ABT5YWY7</accession>
<protein>
    <submittedName>
        <fullName evidence="2">Uncharacterized protein</fullName>
    </submittedName>
</protein>
<feature type="chain" id="PRO_5047216650" evidence="1">
    <location>
        <begin position="29"/>
        <end position="131"/>
    </location>
</feature>
<proteinExistence type="predicted"/>
<evidence type="ECO:0000313" key="3">
    <source>
        <dbReference type="Proteomes" id="UP001220022"/>
    </source>
</evidence>
<name>A0ABT5YWY7_9ACTN</name>